<sequence>MSPTPSTEPSKRGRKRKADQDIEGDEEATKRRLQNRAAQRAFRERKERHVQELEVEVQRQAIQLARQAQLIEMLIAENKALRLGQSVPETPMQQFDYASAPAMRRSPSTSSPSNPPTSNSGQTYQLPPVEDHLLPHATEDVKPQLMRQAPPPSALPPTMNYATSTPPTPLPSAPYVLPVRPQPQKGNSLEDLASYAVASIDPELAALPTRSAQQPATPLTPGGMVVSFEKPIDVAFDFETPFEYETLPMPDLYQFFFDPAFFTLVPETVANTETSSTVPDLDRDSTADPDDPECDRKTPPPLLDGRLPCNKPECDFSQMSCALPAPWRPASLSDKVDTKDVWVCQTAWAKLCSHPLFEECDVDALCHELRSRTKCSSDGQLFILKEDVCQVFRSIPAKAKTRRRELAGKGKGEDGKKV</sequence>
<gene>
    <name evidence="6" type="ORF">BQ2448_3347</name>
</gene>
<dbReference type="GO" id="GO:0090575">
    <property type="term" value="C:RNA polymerase II transcription regulator complex"/>
    <property type="evidence" value="ECO:0007669"/>
    <property type="project" value="TreeGrafter"/>
</dbReference>
<dbReference type="InterPro" id="IPR050936">
    <property type="entry name" value="AP-1-like"/>
</dbReference>
<organism evidence="6 7">
    <name type="scientific">Microbotryum intermedium</name>
    <dbReference type="NCBI Taxonomy" id="269621"/>
    <lineage>
        <taxon>Eukaryota</taxon>
        <taxon>Fungi</taxon>
        <taxon>Dikarya</taxon>
        <taxon>Basidiomycota</taxon>
        <taxon>Pucciniomycotina</taxon>
        <taxon>Microbotryomycetes</taxon>
        <taxon>Microbotryales</taxon>
        <taxon>Microbotryaceae</taxon>
        <taxon>Microbotryum</taxon>
    </lineage>
</organism>
<comment type="subcellular location">
    <subcellularLocation>
        <location evidence="2">Cytoplasm</location>
    </subcellularLocation>
    <subcellularLocation>
        <location evidence="1">Nucleus</location>
    </subcellularLocation>
</comment>
<dbReference type="InterPro" id="IPR013910">
    <property type="entry name" value="TF_PAP1"/>
</dbReference>
<dbReference type="STRING" id="269621.A0A238FBL1"/>
<name>A0A238FBL1_9BASI</name>
<feature type="compositionally biased region" description="Low complexity" evidence="4">
    <location>
        <begin position="106"/>
        <end position="120"/>
    </location>
</feature>
<dbReference type="EMBL" id="FMSP01000006">
    <property type="protein sequence ID" value="SCV70585.1"/>
    <property type="molecule type" value="Genomic_DNA"/>
</dbReference>
<dbReference type="SUPFAM" id="SSF111430">
    <property type="entry name" value="YAP1 redox domain"/>
    <property type="match status" value="1"/>
</dbReference>
<feature type="region of interest" description="Disordered" evidence="4">
    <location>
        <begin position="1"/>
        <end position="50"/>
    </location>
</feature>
<dbReference type="InterPro" id="IPR046347">
    <property type="entry name" value="bZIP_sf"/>
</dbReference>
<evidence type="ECO:0000313" key="6">
    <source>
        <dbReference type="EMBL" id="SCV70585.1"/>
    </source>
</evidence>
<protein>
    <submittedName>
        <fullName evidence="6">BQ2448_3347 protein</fullName>
    </submittedName>
</protein>
<evidence type="ECO:0000256" key="1">
    <source>
        <dbReference type="ARBA" id="ARBA00004123"/>
    </source>
</evidence>
<feature type="region of interest" description="Disordered" evidence="4">
    <location>
        <begin position="272"/>
        <end position="302"/>
    </location>
</feature>
<accession>A0A238FBL1</accession>
<dbReference type="InterPro" id="IPR023167">
    <property type="entry name" value="Yap1_redox_dom_sf"/>
</dbReference>
<feature type="region of interest" description="Disordered" evidence="4">
    <location>
        <begin position="100"/>
        <end position="127"/>
    </location>
</feature>
<dbReference type="GO" id="GO:0001228">
    <property type="term" value="F:DNA-binding transcription activator activity, RNA polymerase II-specific"/>
    <property type="evidence" value="ECO:0007669"/>
    <property type="project" value="TreeGrafter"/>
</dbReference>
<dbReference type="GO" id="GO:0005737">
    <property type="term" value="C:cytoplasm"/>
    <property type="evidence" value="ECO:0007669"/>
    <property type="project" value="UniProtKB-SubCell"/>
</dbReference>
<dbReference type="PANTHER" id="PTHR40621">
    <property type="entry name" value="TRANSCRIPTION FACTOR KAPC-RELATED"/>
    <property type="match status" value="1"/>
</dbReference>
<dbReference type="GO" id="GO:0000976">
    <property type="term" value="F:transcription cis-regulatory region binding"/>
    <property type="evidence" value="ECO:0007669"/>
    <property type="project" value="InterPro"/>
</dbReference>
<dbReference type="OrthoDB" id="2593073at2759"/>
<dbReference type="CDD" id="cd14688">
    <property type="entry name" value="bZIP_YAP"/>
    <property type="match status" value="1"/>
</dbReference>
<reference evidence="7" key="1">
    <citation type="submission" date="2016-09" db="EMBL/GenBank/DDBJ databases">
        <authorList>
            <person name="Jeantristanb JTB J.-T."/>
            <person name="Ricardo R."/>
        </authorList>
    </citation>
    <scope>NUCLEOTIDE SEQUENCE [LARGE SCALE GENOMIC DNA]</scope>
</reference>
<evidence type="ECO:0000256" key="2">
    <source>
        <dbReference type="ARBA" id="ARBA00004496"/>
    </source>
</evidence>
<dbReference type="Proteomes" id="UP000198372">
    <property type="component" value="Unassembled WGS sequence"/>
</dbReference>
<feature type="domain" description="BZIP" evidence="5">
    <location>
        <begin position="30"/>
        <end position="45"/>
    </location>
</feature>
<dbReference type="Pfam" id="PF08601">
    <property type="entry name" value="PAP1"/>
    <property type="match status" value="1"/>
</dbReference>
<keyword evidence="3" id="KW-0539">Nucleus</keyword>
<dbReference type="SMART" id="SM00338">
    <property type="entry name" value="BRLZ"/>
    <property type="match status" value="1"/>
</dbReference>
<dbReference type="Gene3D" id="1.20.5.170">
    <property type="match status" value="1"/>
</dbReference>
<dbReference type="GO" id="GO:0033554">
    <property type="term" value="P:cellular response to stress"/>
    <property type="evidence" value="ECO:0007669"/>
    <property type="project" value="UniProtKB-ARBA"/>
</dbReference>
<evidence type="ECO:0000259" key="5">
    <source>
        <dbReference type="PROSITE" id="PS00036"/>
    </source>
</evidence>
<evidence type="ECO:0000256" key="3">
    <source>
        <dbReference type="ARBA" id="ARBA00023242"/>
    </source>
</evidence>
<feature type="region of interest" description="Disordered" evidence="4">
    <location>
        <begin position="146"/>
        <end position="174"/>
    </location>
</feature>
<dbReference type="Gene3D" id="1.10.238.100">
    <property type="entry name" value="YAP1 redox domain. Chain B"/>
    <property type="match status" value="1"/>
</dbReference>
<dbReference type="InterPro" id="IPR004827">
    <property type="entry name" value="bZIP"/>
</dbReference>
<proteinExistence type="predicted"/>
<dbReference type="SUPFAM" id="SSF57959">
    <property type="entry name" value="Leucine zipper domain"/>
    <property type="match status" value="1"/>
</dbReference>
<feature type="compositionally biased region" description="Basic and acidic residues" evidence="4">
    <location>
        <begin position="41"/>
        <end position="50"/>
    </location>
</feature>
<keyword evidence="7" id="KW-1185">Reference proteome</keyword>
<dbReference type="PROSITE" id="PS00036">
    <property type="entry name" value="BZIP_BASIC"/>
    <property type="match status" value="1"/>
</dbReference>
<dbReference type="PANTHER" id="PTHR40621:SF6">
    <property type="entry name" value="AP-1-LIKE TRANSCRIPTION FACTOR YAP1-RELATED"/>
    <property type="match status" value="1"/>
</dbReference>
<evidence type="ECO:0000256" key="4">
    <source>
        <dbReference type="SAM" id="MobiDB-lite"/>
    </source>
</evidence>
<evidence type="ECO:0000313" key="7">
    <source>
        <dbReference type="Proteomes" id="UP000198372"/>
    </source>
</evidence>
<dbReference type="AlphaFoldDB" id="A0A238FBL1"/>